<dbReference type="PROSITE" id="PS50885">
    <property type="entry name" value="HAMP"/>
    <property type="match status" value="1"/>
</dbReference>
<keyword evidence="6" id="KW-0472">Membrane</keyword>
<protein>
    <submittedName>
        <fullName evidence="9">HAMP domain-containing protein</fullName>
    </submittedName>
</protein>
<dbReference type="SMART" id="SM00283">
    <property type="entry name" value="MA"/>
    <property type="match status" value="1"/>
</dbReference>
<sequence>MSTSTLTRWVANRKVSTRILMIVAVLAAVSISVGVVGIRALGSTSQGTERLYDKNVTGLLATSKAHQEQIKSRMLIANFAVSQDQKTMDVYRQKMNDTDRDLDAAIEEYEGVGIGEEKADWEEFKALLATFRQIRDTQMIPVAATNNMVEYQRVRDTVAQPVIDKMLGALDRVEAYQQAEAQDQVTVARSDYSTARTTVIVALLLGLALAVALALLVSRGIVTALRRVKHAVDGMADGDLTRAVDVQSNDELGQMADALRRAQTGVSEAVSTIASSADALAASSEELTSVSGQIASSAAETSERAASVSAAAEQVSQNVQTVSAGAEQMGASIQEIALNTNEAARVASHAVAVAEQTNQTITALGRSSQEITDVVKVITTIADQTKLLALNATIEAARAGEAGKGFAVVAGEVKDLAQETARATEDIVRRVTAIQADTGDAVAAIGEIAAIVARINDFQTTIASAVEEQSATTGEMNRNVTETSTASTEIATSIGAVAVAAETTTAGVEQSQQAAAELARMSSDLQSIVGRFRY</sequence>
<dbReference type="PRINTS" id="PR00260">
    <property type="entry name" value="CHEMTRNSDUCR"/>
</dbReference>
<evidence type="ECO:0000256" key="1">
    <source>
        <dbReference type="ARBA" id="ARBA00022692"/>
    </source>
</evidence>
<evidence type="ECO:0000313" key="9">
    <source>
        <dbReference type="EMBL" id="NHC15685.1"/>
    </source>
</evidence>
<evidence type="ECO:0000256" key="3">
    <source>
        <dbReference type="ARBA" id="ARBA00023224"/>
    </source>
</evidence>
<evidence type="ECO:0000259" key="7">
    <source>
        <dbReference type="PROSITE" id="PS50111"/>
    </source>
</evidence>
<dbReference type="InterPro" id="IPR024478">
    <property type="entry name" value="HlyB_4HB_MCP"/>
</dbReference>
<keyword evidence="2 6" id="KW-1133">Transmembrane helix</keyword>
<evidence type="ECO:0000256" key="5">
    <source>
        <dbReference type="PROSITE-ProRule" id="PRU00284"/>
    </source>
</evidence>
<gene>
    <name evidence="9" type="ORF">G9H71_18035</name>
</gene>
<keyword evidence="10" id="KW-1185">Reference proteome</keyword>
<dbReference type="RefSeq" id="WP_166284180.1">
    <property type="nucleotide sequence ID" value="NZ_JAANNP010000046.1"/>
</dbReference>
<dbReference type="InterPro" id="IPR004090">
    <property type="entry name" value="Chemotax_Me-accpt_rcpt"/>
</dbReference>
<evidence type="ECO:0000256" key="6">
    <source>
        <dbReference type="SAM" id="Phobius"/>
    </source>
</evidence>
<feature type="domain" description="Methyl-accepting transducer" evidence="7">
    <location>
        <begin position="276"/>
        <end position="505"/>
    </location>
</feature>
<organism evidence="9 10">
    <name type="scientific">Motilibacter deserti</name>
    <dbReference type="NCBI Taxonomy" id="2714956"/>
    <lineage>
        <taxon>Bacteria</taxon>
        <taxon>Bacillati</taxon>
        <taxon>Actinomycetota</taxon>
        <taxon>Actinomycetes</taxon>
        <taxon>Motilibacterales</taxon>
        <taxon>Motilibacteraceae</taxon>
        <taxon>Motilibacter</taxon>
    </lineage>
</organism>
<dbReference type="Pfam" id="PF00015">
    <property type="entry name" value="MCPsignal"/>
    <property type="match status" value="1"/>
</dbReference>
<dbReference type="SUPFAM" id="SSF58104">
    <property type="entry name" value="Methyl-accepting chemotaxis protein (MCP) signaling domain"/>
    <property type="match status" value="1"/>
</dbReference>
<dbReference type="PANTHER" id="PTHR32089">
    <property type="entry name" value="METHYL-ACCEPTING CHEMOTAXIS PROTEIN MCPB"/>
    <property type="match status" value="1"/>
</dbReference>
<dbReference type="EMBL" id="JAANNP010000046">
    <property type="protein sequence ID" value="NHC15685.1"/>
    <property type="molecule type" value="Genomic_DNA"/>
</dbReference>
<dbReference type="InterPro" id="IPR003660">
    <property type="entry name" value="HAMP_dom"/>
</dbReference>
<comment type="similarity">
    <text evidence="4">Belongs to the methyl-accepting chemotaxis (MCP) protein family.</text>
</comment>
<evidence type="ECO:0000256" key="2">
    <source>
        <dbReference type="ARBA" id="ARBA00022989"/>
    </source>
</evidence>
<keyword evidence="1 6" id="KW-0812">Transmembrane</keyword>
<dbReference type="SMART" id="SM00304">
    <property type="entry name" value="HAMP"/>
    <property type="match status" value="1"/>
</dbReference>
<dbReference type="Gene3D" id="1.10.287.950">
    <property type="entry name" value="Methyl-accepting chemotaxis protein"/>
    <property type="match status" value="1"/>
</dbReference>
<dbReference type="PANTHER" id="PTHR32089:SF112">
    <property type="entry name" value="LYSOZYME-LIKE PROTEIN-RELATED"/>
    <property type="match status" value="1"/>
</dbReference>
<dbReference type="PROSITE" id="PS50111">
    <property type="entry name" value="CHEMOTAXIS_TRANSDUC_2"/>
    <property type="match status" value="1"/>
</dbReference>
<evidence type="ECO:0000313" key="10">
    <source>
        <dbReference type="Proteomes" id="UP000800981"/>
    </source>
</evidence>
<dbReference type="Pfam" id="PF12729">
    <property type="entry name" value="4HB_MCP_1"/>
    <property type="match status" value="1"/>
</dbReference>
<feature type="transmembrane region" description="Helical" evidence="6">
    <location>
        <begin position="199"/>
        <end position="217"/>
    </location>
</feature>
<dbReference type="CDD" id="cd06225">
    <property type="entry name" value="HAMP"/>
    <property type="match status" value="1"/>
</dbReference>
<evidence type="ECO:0000259" key="8">
    <source>
        <dbReference type="PROSITE" id="PS50885"/>
    </source>
</evidence>
<name>A0ABX0GYL6_9ACTN</name>
<comment type="caution">
    <text evidence="9">The sequence shown here is derived from an EMBL/GenBank/DDBJ whole genome shotgun (WGS) entry which is preliminary data.</text>
</comment>
<reference evidence="9 10" key="1">
    <citation type="submission" date="2020-03" db="EMBL/GenBank/DDBJ databases">
        <title>Two novel Motilibacter sp.</title>
        <authorList>
            <person name="Liu S."/>
        </authorList>
    </citation>
    <scope>NUCLEOTIDE SEQUENCE [LARGE SCALE GENOMIC DNA]</scope>
    <source>
        <strain evidence="9 10">E257</strain>
    </source>
</reference>
<dbReference type="InterPro" id="IPR004089">
    <property type="entry name" value="MCPsignal_dom"/>
</dbReference>
<keyword evidence="3 5" id="KW-0807">Transducer</keyword>
<accession>A0ABX0GYL6</accession>
<dbReference type="Proteomes" id="UP000800981">
    <property type="component" value="Unassembled WGS sequence"/>
</dbReference>
<feature type="transmembrane region" description="Helical" evidence="6">
    <location>
        <begin position="20"/>
        <end position="41"/>
    </location>
</feature>
<proteinExistence type="inferred from homology"/>
<evidence type="ECO:0000256" key="4">
    <source>
        <dbReference type="ARBA" id="ARBA00029447"/>
    </source>
</evidence>
<dbReference type="Pfam" id="PF00672">
    <property type="entry name" value="HAMP"/>
    <property type="match status" value="1"/>
</dbReference>
<feature type="domain" description="HAMP" evidence="8">
    <location>
        <begin position="219"/>
        <end position="271"/>
    </location>
</feature>